<evidence type="ECO:0000256" key="3">
    <source>
        <dbReference type="ARBA" id="ARBA00022679"/>
    </source>
</evidence>
<evidence type="ECO:0000256" key="1">
    <source>
        <dbReference type="ARBA" id="ARBA00008361"/>
    </source>
</evidence>
<dbReference type="GO" id="GO:0008757">
    <property type="term" value="F:S-adenosylmethionine-dependent methyltransferase activity"/>
    <property type="evidence" value="ECO:0007669"/>
    <property type="project" value="InterPro"/>
</dbReference>
<reference evidence="5" key="1">
    <citation type="submission" date="2021-01" db="EMBL/GenBank/DDBJ databases">
        <title>Whole genome shotgun sequence of Spirilliplanes yamanashiensis NBRC 15828.</title>
        <authorList>
            <person name="Komaki H."/>
            <person name="Tamura T."/>
        </authorList>
    </citation>
    <scope>NUCLEOTIDE SEQUENCE</scope>
    <source>
        <strain evidence="5">NBRC 15828</strain>
    </source>
</reference>
<protein>
    <submittedName>
        <fullName evidence="5">Methyltransferase type 11</fullName>
    </submittedName>
</protein>
<proteinExistence type="inferred from homology"/>
<comment type="similarity">
    <text evidence="1">Belongs to the methyltransferase superfamily.</text>
</comment>
<evidence type="ECO:0000259" key="4">
    <source>
        <dbReference type="Pfam" id="PF08241"/>
    </source>
</evidence>
<dbReference type="CDD" id="cd02440">
    <property type="entry name" value="AdoMet_MTases"/>
    <property type="match status" value="1"/>
</dbReference>
<dbReference type="GO" id="GO:0032259">
    <property type="term" value="P:methylation"/>
    <property type="evidence" value="ECO:0007669"/>
    <property type="project" value="UniProtKB-KW"/>
</dbReference>
<dbReference type="Gene3D" id="3.40.50.150">
    <property type="entry name" value="Vaccinia Virus protein VP39"/>
    <property type="match status" value="1"/>
</dbReference>
<dbReference type="Proteomes" id="UP000652013">
    <property type="component" value="Unassembled WGS sequence"/>
</dbReference>
<sequence length="243" mass="25446">MSGVFGPVAGEYDAVRPGYPDELRAAIVAYHGGVPESVTEIGAGTGKGTALLAGLGAPVTCLEPDPGMAAVLRARFPAATVLGVAFEDWAPPPGGVPLLACAMAWHWLDPARRNRLAHAALAPGGTLALVAHHYGHADPAHGRALLAAVHTVDATVTERPEGWFRDDVARSGLFADVTTHVARRAPVFEAERYLALVRTFGPYRRASPEQRAAVEARLVGMLDGLGGSVTMDLRTTLVLARPA</sequence>
<dbReference type="InterPro" id="IPR051052">
    <property type="entry name" value="Diverse_substrate_MTase"/>
</dbReference>
<dbReference type="PANTHER" id="PTHR44942">
    <property type="entry name" value="METHYLTRANSF_11 DOMAIN-CONTAINING PROTEIN"/>
    <property type="match status" value="1"/>
</dbReference>
<comment type="caution">
    <text evidence="5">The sequence shown here is derived from an EMBL/GenBank/DDBJ whole genome shotgun (WGS) entry which is preliminary data.</text>
</comment>
<keyword evidence="2 5" id="KW-0489">Methyltransferase</keyword>
<dbReference type="EMBL" id="BOOY01000027">
    <property type="protein sequence ID" value="GIJ04404.1"/>
    <property type="molecule type" value="Genomic_DNA"/>
</dbReference>
<dbReference type="AlphaFoldDB" id="A0A8J3YAL3"/>
<name>A0A8J3YAL3_9ACTN</name>
<accession>A0A8J3YAL3</accession>
<dbReference type="PANTHER" id="PTHR44942:SF4">
    <property type="entry name" value="METHYLTRANSFERASE TYPE 11 DOMAIN-CONTAINING PROTEIN"/>
    <property type="match status" value="1"/>
</dbReference>
<dbReference type="Pfam" id="PF08241">
    <property type="entry name" value="Methyltransf_11"/>
    <property type="match status" value="1"/>
</dbReference>
<keyword evidence="3" id="KW-0808">Transferase</keyword>
<evidence type="ECO:0000313" key="6">
    <source>
        <dbReference type="Proteomes" id="UP000652013"/>
    </source>
</evidence>
<keyword evidence="6" id="KW-1185">Reference proteome</keyword>
<dbReference type="SUPFAM" id="SSF53335">
    <property type="entry name" value="S-adenosyl-L-methionine-dependent methyltransferases"/>
    <property type="match status" value="1"/>
</dbReference>
<dbReference type="InterPro" id="IPR013216">
    <property type="entry name" value="Methyltransf_11"/>
</dbReference>
<evidence type="ECO:0000256" key="2">
    <source>
        <dbReference type="ARBA" id="ARBA00022603"/>
    </source>
</evidence>
<dbReference type="RefSeq" id="WP_203939641.1">
    <property type="nucleotide sequence ID" value="NZ_BAAAGJ010000005.1"/>
</dbReference>
<gene>
    <name evidence="5" type="ORF">Sya03_37560</name>
</gene>
<dbReference type="InterPro" id="IPR029063">
    <property type="entry name" value="SAM-dependent_MTases_sf"/>
</dbReference>
<evidence type="ECO:0000313" key="5">
    <source>
        <dbReference type="EMBL" id="GIJ04404.1"/>
    </source>
</evidence>
<organism evidence="5 6">
    <name type="scientific">Spirilliplanes yamanashiensis</name>
    <dbReference type="NCBI Taxonomy" id="42233"/>
    <lineage>
        <taxon>Bacteria</taxon>
        <taxon>Bacillati</taxon>
        <taxon>Actinomycetota</taxon>
        <taxon>Actinomycetes</taxon>
        <taxon>Micromonosporales</taxon>
        <taxon>Micromonosporaceae</taxon>
        <taxon>Spirilliplanes</taxon>
    </lineage>
</organism>
<feature type="domain" description="Methyltransferase type 11" evidence="4">
    <location>
        <begin position="40"/>
        <end position="128"/>
    </location>
</feature>